<organism evidence="1 2">
    <name type="scientific">Brassica cretica</name>
    <name type="common">Mustard</name>
    <dbReference type="NCBI Taxonomy" id="69181"/>
    <lineage>
        <taxon>Eukaryota</taxon>
        <taxon>Viridiplantae</taxon>
        <taxon>Streptophyta</taxon>
        <taxon>Embryophyta</taxon>
        <taxon>Tracheophyta</taxon>
        <taxon>Spermatophyta</taxon>
        <taxon>Magnoliopsida</taxon>
        <taxon>eudicotyledons</taxon>
        <taxon>Gunneridae</taxon>
        <taxon>Pentapetalae</taxon>
        <taxon>rosids</taxon>
        <taxon>malvids</taxon>
        <taxon>Brassicales</taxon>
        <taxon>Brassicaceae</taxon>
        <taxon>Brassiceae</taxon>
        <taxon>Brassica</taxon>
    </lineage>
</organism>
<evidence type="ECO:0000313" key="2">
    <source>
        <dbReference type="Proteomes" id="UP000712600"/>
    </source>
</evidence>
<dbReference type="Proteomes" id="UP000712600">
    <property type="component" value="Unassembled WGS sequence"/>
</dbReference>
<dbReference type="EMBL" id="QGKX02001347">
    <property type="protein sequence ID" value="KAF3526785.1"/>
    <property type="molecule type" value="Genomic_DNA"/>
</dbReference>
<gene>
    <name evidence="1" type="ORF">F2Q69_00046127</name>
</gene>
<reference evidence="1" key="1">
    <citation type="submission" date="2019-12" db="EMBL/GenBank/DDBJ databases">
        <title>Genome sequencing and annotation of Brassica cretica.</title>
        <authorList>
            <person name="Studholme D.J."/>
            <person name="Sarris P."/>
        </authorList>
    </citation>
    <scope>NUCLEOTIDE SEQUENCE</scope>
    <source>
        <strain evidence="1">PFS-109/04</strain>
        <tissue evidence="1">Leaf</tissue>
    </source>
</reference>
<proteinExistence type="predicted"/>
<accession>A0A8S9PXK4</accession>
<comment type="caution">
    <text evidence="1">The sequence shown here is derived from an EMBL/GenBank/DDBJ whole genome shotgun (WGS) entry which is preliminary data.</text>
</comment>
<dbReference type="AlphaFoldDB" id="A0A8S9PXK4"/>
<evidence type="ECO:0000313" key="1">
    <source>
        <dbReference type="EMBL" id="KAF3526785.1"/>
    </source>
</evidence>
<protein>
    <submittedName>
        <fullName evidence="1">Uncharacterized protein</fullName>
    </submittedName>
</protein>
<name>A0A8S9PXK4_BRACR</name>
<sequence length="129" mass="14691">MMQKMAKELSVVIQVNPGNTGFKVVQEMFAKIEVARAMVLHGIEYCFIPLPLALNLETSDWLRVIIGVESCKAMLELICYAWLELFSVCLSLRLAVYTKTEIVGRLKLLIKPEDWLIQFELKDSALEAK</sequence>